<evidence type="ECO:0000256" key="6">
    <source>
        <dbReference type="ARBA" id="ARBA00023136"/>
    </source>
</evidence>
<accession>A0A238YDM9</accession>
<dbReference type="GO" id="GO:0009055">
    <property type="term" value="F:electron transfer activity"/>
    <property type="evidence" value="ECO:0007669"/>
    <property type="project" value="TreeGrafter"/>
</dbReference>
<dbReference type="GO" id="GO:0016682">
    <property type="term" value="F:oxidoreductase activity, acting on diphenols and related substances as donors, oxygen as acceptor"/>
    <property type="evidence" value="ECO:0007669"/>
    <property type="project" value="TreeGrafter"/>
</dbReference>
<keyword evidence="3" id="KW-1003">Cell membrane</keyword>
<proteinExistence type="inferred from homology"/>
<dbReference type="PANTHER" id="PTHR43141">
    <property type="entry name" value="CYTOCHROME BD2 SUBUNIT II"/>
    <property type="match status" value="1"/>
</dbReference>
<evidence type="ECO:0000256" key="5">
    <source>
        <dbReference type="ARBA" id="ARBA00022989"/>
    </source>
</evidence>
<feature type="transmembrane region" description="Helical" evidence="7">
    <location>
        <begin position="202"/>
        <end position="222"/>
    </location>
</feature>
<dbReference type="InterPro" id="IPR003317">
    <property type="entry name" value="Cyt-d_oxidase_su2"/>
</dbReference>
<organism evidence="8 9">
    <name type="scientific">Blastococcus mobilis</name>
    <dbReference type="NCBI Taxonomy" id="1938746"/>
    <lineage>
        <taxon>Bacteria</taxon>
        <taxon>Bacillati</taxon>
        <taxon>Actinomycetota</taxon>
        <taxon>Actinomycetes</taxon>
        <taxon>Geodermatophilales</taxon>
        <taxon>Geodermatophilaceae</taxon>
        <taxon>Blastococcus</taxon>
    </lineage>
</organism>
<dbReference type="Proteomes" id="UP000198403">
    <property type="component" value="Unassembled WGS sequence"/>
</dbReference>
<evidence type="ECO:0000313" key="8">
    <source>
        <dbReference type="EMBL" id="SNR69072.1"/>
    </source>
</evidence>
<keyword evidence="4 7" id="KW-0812">Transmembrane</keyword>
<dbReference type="EMBL" id="FZNO01000019">
    <property type="protein sequence ID" value="SNR69072.1"/>
    <property type="molecule type" value="Genomic_DNA"/>
</dbReference>
<feature type="transmembrane region" description="Helical" evidence="7">
    <location>
        <begin position="234"/>
        <end position="254"/>
    </location>
</feature>
<dbReference type="AlphaFoldDB" id="A0A238YDM9"/>
<gene>
    <name evidence="8" type="ORF">SAMN06272737_11954</name>
</gene>
<feature type="transmembrane region" description="Helical" evidence="7">
    <location>
        <begin position="261"/>
        <end position="279"/>
    </location>
</feature>
<sequence>MTLAEVVLSMMFVGLIAYGLFGGADFGGGIWDLLAGGTRRGARQRELIEHSIAPVWEANHVWLIFVLVVLWTAFPGAFAAVASTLYIPLTLAAFGMIARGSAFAFRKSVTTLGMRRFLGASFALSSLVTPFFLGAVVGGVASGRVPAGIAAGNVVTSWINPTSVLGGVLAVLACAYLAAVFLCGDAHRDGADDLADQFRLRALRTAGVTGLVGIVGLFVLRADAPRLFAGLTGRAAPVVALSVVAGVAALVLLAGRRYVPARAASALAVTAILVGWAVGQYPYLLVPELTIEEAAAGRASLVAMLVALVVGAVILVPALVYLYALFQRPTAEQPAPTAATRAVR</sequence>
<keyword evidence="6 7" id="KW-0472">Membrane</keyword>
<dbReference type="Pfam" id="PF02322">
    <property type="entry name" value="Cyt_bd_oxida_II"/>
    <property type="match status" value="1"/>
</dbReference>
<dbReference type="PANTHER" id="PTHR43141:SF4">
    <property type="entry name" value="CYTOCHROME BD2 SUBUNIT II"/>
    <property type="match status" value="1"/>
</dbReference>
<dbReference type="GO" id="GO:0019646">
    <property type="term" value="P:aerobic electron transport chain"/>
    <property type="evidence" value="ECO:0007669"/>
    <property type="project" value="TreeGrafter"/>
</dbReference>
<comment type="subcellular location">
    <subcellularLocation>
        <location evidence="1">Cell membrane</location>
        <topology evidence="1">Multi-pass membrane protein</topology>
    </subcellularLocation>
</comment>
<evidence type="ECO:0000256" key="7">
    <source>
        <dbReference type="SAM" id="Phobius"/>
    </source>
</evidence>
<keyword evidence="5 7" id="KW-1133">Transmembrane helix</keyword>
<keyword evidence="9" id="KW-1185">Reference proteome</keyword>
<feature type="transmembrane region" description="Helical" evidence="7">
    <location>
        <begin position="299"/>
        <end position="324"/>
    </location>
</feature>
<evidence type="ECO:0000256" key="4">
    <source>
        <dbReference type="ARBA" id="ARBA00022692"/>
    </source>
</evidence>
<feature type="transmembrane region" description="Helical" evidence="7">
    <location>
        <begin position="55"/>
        <end position="74"/>
    </location>
</feature>
<protein>
    <submittedName>
        <fullName evidence="8">Cytochrome bd-I ubiquinol oxidase subunit 2 apoprotein</fullName>
    </submittedName>
</protein>
<reference evidence="8 9" key="1">
    <citation type="submission" date="2017-06" db="EMBL/GenBank/DDBJ databases">
        <authorList>
            <person name="Kim H.J."/>
            <person name="Triplett B.A."/>
        </authorList>
    </citation>
    <scope>NUCLEOTIDE SEQUENCE [LARGE SCALE GENOMIC DNA]</scope>
    <source>
        <strain evidence="8 9">DSM 44272</strain>
    </source>
</reference>
<evidence type="ECO:0000256" key="3">
    <source>
        <dbReference type="ARBA" id="ARBA00022475"/>
    </source>
</evidence>
<evidence type="ECO:0000256" key="2">
    <source>
        <dbReference type="ARBA" id="ARBA00007543"/>
    </source>
</evidence>
<feature type="transmembrane region" description="Helical" evidence="7">
    <location>
        <begin position="117"/>
        <end position="142"/>
    </location>
</feature>
<name>A0A238YDM9_9ACTN</name>
<comment type="similarity">
    <text evidence="2">Belongs to the cytochrome ubiquinol oxidase subunit 2 family.</text>
</comment>
<evidence type="ECO:0000313" key="9">
    <source>
        <dbReference type="Proteomes" id="UP000198403"/>
    </source>
</evidence>
<dbReference type="RefSeq" id="WP_089337664.1">
    <property type="nucleotide sequence ID" value="NZ_FZNO01000019.1"/>
</dbReference>
<dbReference type="OrthoDB" id="9776710at2"/>
<feature type="transmembrane region" description="Helical" evidence="7">
    <location>
        <begin position="162"/>
        <end position="182"/>
    </location>
</feature>
<dbReference type="GO" id="GO:0070069">
    <property type="term" value="C:cytochrome complex"/>
    <property type="evidence" value="ECO:0007669"/>
    <property type="project" value="TreeGrafter"/>
</dbReference>
<feature type="transmembrane region" description="Helical" evidence="7">
    <location>
        <begin position="6"/>
        <end position="34"/>
    </location>
</feature>
<dbReference type="GO" id="GO:0005886">
    <property type="term" value="C:plasma membrane"/>
    <property type="evidence" value="ECO:0007669"/>
    <property type="project" value="UniProtKB-SubCell"/>
</dbReference>
<feature type="transmembrane region" description="Helical" evidence="7">
    <location>
        <begin position="86"/>
        <end position="105"/>
    </location>
</feature>
<evidence type="ECO:0000256" key="1">
    <source>
        <dbReference type="ARBA" id="ARBA00004651"/>
    </source>
</evidence>